<dbReference type="OrthoDB" id="785331at2759"/>
<dbReference type="FunFam" id="2.90.10.10:FF:000004">
    <property type="entry name" value="G-type lectin S-receptor-like serine/threonine-protein kinase"/>
    <property type="match status" value="1"/>
</dbReference>
<evidence type="ECO:0000256" key="4">
    <source>
        <dbReference type="ARBA" id="ARBA00022741"/>
    </source>
</evidence>
<keyword evidence="19" id="KW-1185">Reference proteome</keyword>
<dbReference type="InterPro" id="IPR024171">
    <property type="entry name" value="SRK-like_kinase"/>
</dbReference>
<reference evidence="18 19" key="1">
    <citation type="submission" date="2020-10" db="EMBL/GenBank/DDBJ databases">
        <title>The Coptis chinensis genome and diversification of protoberbering-type alkaloids.</title>
        <authorList>
            <person name="Wang B."/>
            <person name="Shu S."/>
            <person name="Song C."/>
            <person name="Liu Y."/>
        </authorList>
    </citation>
    <scope>NUCLEOTIDE SEQUENCE [LARGE SCALE GENOMIC DNA]</scope>
    <source>
        <strain evidence="18">HL-2020</strain>
        <tissue evidence="18">Leaf</tissue>
    </source>
</reference>
<feature type="domain" description="Bulb-type lectin" evidence="16">
    <location>
        <begin position="26"/>
        <end position="147"/>
    </location>
</feature>
<evidence type="ECO:0000256" key="11">
    <source>
        <dbReference type="PIRNR" id="PIRNR000641"/>
    </source>
</evidence>
<dbReference type="Proteomes" id="UP000631114">
    <property type="component" value="Unassembled WGS sequence"/>
</dbReference>
<dbReference type="Pfam" id="PF00954">
    <property type="entry name" value="S_locus_glycop"/>
    <property type="match status" value="1"/>
</dbReference>
<dbReference type="InterPro" id="IPR036426">
    <property type="entry name" value="Bulb-type_lectin_dom_sf"/>
</dbReference>
<keyword evidence="1 11" id="KW-0723">Serine/threonine-protein kinase</keyword>
<evidence type="ECO:0000256" key="14">
    <source>
        <dbReference type="SAM" id="SignalP"/>
    </source>
</evidence>
<name>A0A835HGE3_9MAGN</name>
<evidence type="ECO:0000256" key="8">
    <source>
        <dbReference type="ARBA" id="ARBA00023180"/>
    </source>
</evidence>
<dbReference type="GO" id="GO:0004674">
    <property type="term" value="F:protein serine/threonine kinase activity"/>
    <property type="evidence" value="ECO:0007669"/>
    <property type="project" value="UniProtKB-KW"/>
</dbReference>
<sequence length="711" mass="79633">MKRKTMGAAFYSFMLSLFYQEIPIAAYTLTQSQSIIDGQTLISKGATFELGFFSPSNSKDRYLGIWYKQVSVQTLVWVANRDSPLNDTSGALKIGSIGNIVILNSTQSVIWSSNMSNAVENPIVELLDSGNLVLRDVKDGDYKSYLWQSFDYPGDTLLPGMKLGWNLKTGRNTYMSSWRNSDDPSQGDYTLAMDLTKYPELVIRNGSSKYYRSGPWNGLQFSGAPDLASNRIFKYEIVHNADEVYYIYHVIDQSVTLRIVLTQTSTEGRLQHLIWVNDAQIWRVVTSIPKDRCDDYAPCGAYSTCEAMSQPFCQCLKGFKPKSPQAWNATDWSQGCERKTPTNCSQGEGFLKFSGVKVPDTTGTWVNMSMDLEECRVICLRNCSCVAYTNADISNGGSGCVTWFMDLTDIRNMDEDGAGQDLYVRMAASELVSETKSGTKKHVVVIVSSTVVAGIIVLGLGSWCIWSIWKKRSLKGDHGKDDLELPIFDLATVKSATDNFAEANKLGEGGFGPVYKHKNLVKLLGFCMQGEEKMLVYEYMPNKSLDSFIFGLFLIRHIGYMSPEYAVDGHFSVKSDVFSFGVLLLEIISGKRNRGFFHPDHELNLLGHGWKLWSEDRSMELVDESMDNSCLAQEILRYIHIGLLCVQKGADQRPTMSSVVLMLSSETVVLPKPLPPGFYFERSTPIKDNLSYSNKESYVSYDSTISLVEGR</sequence>
<proteinExistence type="inferred from homology"/>
<evidence type="ECO:0000256" key="7">
    <source>
        <dbReference type="ARBA" id="ARBA00023157"/>
    </source>
</evidence>
<dbReference type="GO" id="GO:0004713">
    <property type="term" value="F:protein tyrosine kinase activity"/>
    <property type="evidence" value="ECO:0007669"/>
    <property type="project" value="InterPro"/>
</dbReference>
<dbReference type="Gene3D" id="1.10.510.10">
    <property type="entry name" value="Transferase(Phosphotransferase) domain 1"/>
    <property type="match status" value="1"/>
</dbReference>
<dbReference type="EMBL" id="JADFTS010000007">
    <property type="protein sequence ID" value="KAF9597663.1"/>
    <property type="molecule type" value="Genomic_DNA"/>
</dbReference>
<dbReference type="PROSITE" id="PS50026">
    <property type="entry name" value="EGF_3"/>
    <property type="match status" value="1"/>
</dbReference>
<evidence type="ECO:0000256" key="6">
    <source>
        <dbReference type="ARBA" id="ARBA00022840"/>
    </source>
</evidence>
<organism evidence="18 19">
    <name type="scientific">Coptis chinensis</name>
    <dbReference type="NCBI Taxonomy" id="261450"/>
    <lineage>
        <taxon>Eukaryota</taxon>
        <taxon>Viridiplantae</taxon>
        <taxon>Streptophyta</taxon>
        <taxon>Embryophyta</taxon>
        <taxon>Tracheophyta</taxon>
        <taxon>Spermatophyta</taxon>
        <taxon>Magnoliopsida</taxon>
        <taxon>Ranunculales</taxon>
        <taxon>Ranunculaceae</taxon>
        <taxon>Coptidoideae</taxon>
        <taxon>Coptis</taxon>
    </lineage>
</organism>
<dbReference type="PROSITE" id="PS50948">
    <property type="entry name" value="PAN"/>
    <property type="match status" value="1"/>
</dbReference>
<feature type="transmembrane region" description="Helical" evidence="13">
    <location>
        <begin position="443"/>
        <end position="466"/>
    </location>
</feature>
<comment type="catalytic activity">
    <reaction evidence="10 11">
        <text>L-seryl-[protein] + ATP = O-phospho-L-seryl-[protein] + ADP + H(+)</text>
        <dbReference type="Rhea" id="RHEA:17989"/>
        <dbReference type="Rhea" id="RHEA-COMP:9863"/>
        <dbReference type="Rhea" id="RHEA-COMP:11604"/>
        <dbReference type="ChEBI" id="CHEBI:15378"/>
        <dbReference type="ChEBI" id="CHEBI:29999"/>
        <dbReference type="ChEBI" id="CHEBI:30616"/>
        <dbReference type="ChEBI" id="CHEBI:83421"/>
        <dbReference type="ChEBI" id="CHEBI:456216"/>
        <dbReference type="EC" id="2.7.11.1"/>
    </reaction>
</comment>
<evidence type="ECO:0000256" key="2">
    <source>
        <dbReference type="ARBA" id="ARBA00022679"/>
    </source>
</evidence>
<keyword evidence="8" id="KW-0325">Glycoprotein</keyword>
<keyword evidence="5 11" id="KW-0418">Kinase</keyword>
<keyword evidence="6 11" id="KW-0067">ATP-binding</keyword>
<dbReference type="Pfam" id="PF07714">
    <property type="entry name" value="PK_Tyr_Ser-Thr"/>
    <property type="match status" value="2"/>
</dbReference>
<dbReference type="FunFam" id="1.10.510.10:FF:001270">
    <property type="entry name" value="Uncharacterized protein"/>
    <property type="match status" value="1"/>
</dbReference>
<dbReference type="InterPro" id="IPR000858">
    <property type="entry name" value="S_locus_glycoprot_dom"/>
</dbReference>
<evidence type="ECO:0000256" key="10">
    <source>
        <dbReference type="ARBA" id="ARBA00048679"/>
    </source>
</evidence>
<dbReference type="Pfam" id="PF08276">
    <property type="entry name" value="PAN_2"/>
    <property type="match status" value="1"/>
</dbReference>
<evidence type="ECO:0000259" key="16">
    <source>
        <dbReference type="PROSITE" id="PS50927"/>
    </source>
</evidence>
<comment type="catalytic activity">
    <reaction evidence="9 11">
        <text>L-threonyl-[protein] + ATP = O-phospho-L-threonyl-[protein] + ADP + H(+)</text>
        <dbReference type="Rhea" id="RHEA:46608"/>
        <dbReference type="Rhea" id="RHEA-COMP:11060"/>
        <dbReference type="Rhea" id="RHEA-COMP:11605"/>
        <dbReference type="ChEBI" id="CHEBI:15378"/>
        <dbReference type="ChEBI" id="CHEBI:30013"/>
        <dbReference type="ChEBI" id="CHEBI:30616"/>
        <dbReference type="ChEBI" id="CHEBI:61977"/>
        <dbReference type="ChEBI" id="CHEBI:456216"/>
        <dbReference type="EC" id="2.7.11.1"/>
    </reaction>
</comment>
<evidence type="ECO:0000313" key="19">
    <source>
        <dbReference type="Proteomes" id="UP000631114"/>
    </source>
</evidence>
<accession>A0A835HGE3</accession>
<dbReference type="CDD" id="cd01098">
    <property type="entry name" value="PAN_AP_plant"/>
    <property type="match status" value="1"/>
</dbReference>
<evidence type="ECO:0000256" key="13">
    <source>
        <dbReference type="SAM" id="Phobius"/>
    </source>
</evidence>
<dbReference type="PROSITE" id="PS50927">
    <property type="entry name" value="BULB_LECTIN"/>
    <property type="match status" value="1"/>
</dbReference>
<evidence type="ECO:0000259" key="15">
    <source>
        <dbReference type="PROSITE" id="PS50026"/>
    </source>
</evidence>
<evidence type="ECO:0000256" key="9">
    <source>
        <dbReference type="ARBA" id="ARBA00047899"/>
    </source>
</evidence>
<dbReference type="Pfam" id="PF01453">
    <property type="entry name" value="B_lectin"/>
    <property type="match status" value="1"/>
</dbReference>
<feature type="signal peptide" evidence="14">
    <location>
        <begin position="1"/>
        <end position="26"/>
    </location>
</feature>
<dbReference type="InterPro" id="IPR001480">
    <property type="entry name" value="Bulb-type_lectin_dom"/>
</dbReference>
<dbReference type="InterPro" id="IPR001245">
    <property type="entry name" value="Ser-Thr/Tyr_kinase_cat_dom"/>
</dbReference>
<evidence type="ECO:0000256" key="12">
    <source>
        <dbReference type="PROSITE-ProRule" id="PRU00076"/>
    </source>
</evidence>
<evidence type="ECO:0000259" key="17">
    <source>
        <dbReference type="PROSITE" id="PS50948"/>
    </source>
</evidence>
<feature type="chain" id="PRO_5032721607" description="Receptor-like serine/threonine-protein kinase" evidence="14">
    <location>
        <begin position="27"/>
        <end position="711"/>
    </location>
</feature>
<dbReference type="GO" id="GO:0048544">
    <property type="term" value="P:recognition of pollen"/>
    <property type="evidence" value="ECO:0007669"/>
    <property type="project" value="InterPro"/>
</dbReference>
<dbReference type="GO" id="GO:0005524">
    <property type="term" value="F:ATP binding"/>
    <property type="evidence" value="ECO:0007669"/>
    <property type="project" value="UniProtKB-KW"/>
</dbReference>
<evidence type="ECO:0000313" key="18">
    <source>
        <dbReference type="EMBL" id="KAF9597663.1"/>
    </source>
</evidence>
<dbReference type="CDD" id="cd00028">
    <property type="entry name" value="B_lectin"/>
    <property type="match status" value="1"/>
</dbReference>
<dbReference type="SMART" id="SM00108">
    <property type="entry name" value="B_lectin"/>
    <property type="match status" value="1"/>
</dbReference>
<comment type="similarity">
    <text evidence="11">Belongs to the protein kinase superfamily. Ser/Thr protein kinase family.</text>
</comment>
<protein>
    <recommendedName>
        <fullName evidence="11">Receptor-like serine/threonine-protein kinase</fullName>
        <ecNumber evidence="11">2.7.11.1</ecNumber>
    </recommendedName>
</protein>
<dbReference type="InterPro" id="IPR011009">
    <property type="entry name" value="Kinase-like_dom_sf"/>
</dbReference>
<gene>
    <name evidence="18" type="ORF">IFM89_020543</name>
</gene>
<dbReference type="SUPFAM" id="SSF51110">
    <property type="entry name" value="alpha-D-mannose-specific plant lectins"/>
    <property type="match status" value="1"/>
</dbReference>
<feature type="domain" description="Apple" evidence="17">
    <location>
        <begin position="344"/>
        <end position="427"/>
    </location>
</feature>
<keyword evidence="13" id="KW-1133">Transmembrane helix</keyword>
<evidence type="ECO:0000256" key="3">
    <source>
        <dbReference type="ARBA" id="ARBA00022729"/>
    </source>
</evidence>
<dbReference type="InterPro" id="IPR000742">
    <property type="entry name" value="EGF"/>
</dbReference>
<dbReference type="InterPro" id="IPR003609">
    <property type="entry name" value="Pan_app"/>
</dbReference>
<feature type="domain" description="EGF-like" evidence="15">
    <location>
        <begin position="289"/>
        <end position="325"/>
    </location>
</feature>
<dbReference type="AlphaFoldDB" id="A0A835HGE3"/>
<keyword evidence="7" id="KW-1015">Disulfide bond</keyword>
<dbReference type="SMART" id="SM00219">
    <property type="entry name" value="TyrKc"/>
    <property type="match status" value="1"/>
</dbReference>
<evidence type="ECO:0000256" key="1">
    <source>
        <dbReference type="ARBA" id="ARBA00022527"/>
    </source>
</evidence>
<dbReference type="PIRSF" id="PIRSF000641">
    <property type="entry name" value="SRK"/>
    <property type="match status" value="1"/>
</dbReference>
<dbReference type="InterPro" id="IPR020635">
    <property type="entry name" value="Tyr_kinase_cat_dom"/>
</dbReference>
<keyword evidence="3 14" id="KW-0732">Signal</keyword>
<dbReference type="SMART" id="SM00473">
    <property type="entry name" value="PAN_AP"/>
    <property type="match status" value="1"/>
</dbReference>
<comment type="caution">
    <text evidence="18">The sequence shown here is derived from an EMBL/GenBank/DDBJ whole genome shotgun (WGS) entry which is preliminary data.</text>
</comment>
<comment type="caution">
    <text evidence="12">Lacks conserved residue(s) required for the propagation of feature annotation.</text>
</comment>
<keyword evidence="4 11" id="KW-0547">Nucleotide-binding</keyword>
<dbReference type="EC" id="2.7.11.1" evidence="11"/>
<dbReference type="Gene3D" id="3.50.4.10">
    <property type="entry name" value="Hepatocyte Growth Factor"/>
    <property type="match status" value="1"/>
</dbReference>
<keyword evidence="13" id="KW-0812">Transmembrane</keyword>
<dbReference type="PANTHER" id="PTHR32444">
    <property type="entry name" value="BULB-TYPE LECTIN DOMAIN-CONTAINING PROTEIN"/>
    <property type="match status" value="1"/>
</dbReference>
<dbReference type="Gene3D" id="2.90.10.10">
    <property type="entry name" value="Bulb-type lectin domain"/>
    <property type="match status" value="1"/>
</dbReference>
<keyword evidence="13" id="KW-0472">Membrane</keyword>
<keyword evidence="12" id="KW-0245">EGF-like domain</keyword>
<evidence type="ECO:0000256" key="5">
    <source>
        <dbReference type="ARBA" id="ARBA00022777"/>
    </source>
</evidence>
<dbReference type="Gene3D" id="3.30.200.20">
    <property type="entry name" value="Phosphorylase Kinase, domain 1"/>
    <property type="match status" value="2"/>
</dbReference>
<dbReference type="SUPFAM" id="SSF56112">
    <property type="entry name" value="Protein kinase-like (PK-like)"/>
    <property type="match status" value="1"/>
</dbReference>
<dbReference type="PANTHER" id="PTHR32444:SF234">
    <property type="entry name" value="RECEPTOR-LIKE SERINE_THREONINE-PROTEIN KINASE"/>
    <property type="match status" value="1"/>
</dbReference>
<keyword evidence="2 11" id="KW-0808">Transferase</keyword>